<reference evidence="4 5" key="1">
    <citation type="submission" date="2023-11" db="EMBL/GenBank/DDBJ databases">
        <title>Draft genome of Azohydromonas lata strain H1 (DSM1123), a polyhydroxyalkanoate producer.</title>
        <authorList>
            <person name="Traversa D."/>
            <person name="D'Addabbo P."/>
            <person name="Pazzani C."/>
            <person name="Manzari C."/>
            <person name="Chiara M."/>
            <person name="Scrascia M."/>
        </authorList>
    </citation>
    <scope>NUCLEOTIDE SEQUENCE [LARGE SCALE GENOMIC DNA]</scope>
    <source>
        <strain evidence="4 5">H1</strain>
    </source>
</reference>
<evidence type="ECO:0000313" key="5">
    <source>
        <dbReference type="Proteomes" id="UP001293718"/>
    </source>
</evidence>
<dbReference type="CDD" id="cd00431">
    <property type="entry name" value="cysteine_hydrolases"/>
    <property type="match status" value="1"/>
</dbReference>
<dbReference type="GO" id="GO:0016787">
    <property type="term" value="F:hydrolase activity"/>
    <property type="evidence" value="ECO:0007669"/>
    <property type="project" value="UniProtKB-KW"/>
</dbReference>
<dbReference type="PANTHER" id="PTHR43540:SF6">
    <property type="entry name" value="ISOCHORISMATASE-LIKE DOMAIN-CONTAINING PROTEIN"/>
    <property type="match status" value="1"/>
</dbReference>
<dbReference type="InterPro" id="IPR000868">
    <property type="entry name" value="Isochorismatase-like_dom"/>
</dbReference>
<proteinExistence type="predicted"/>
<dbReference type="EMBL" id="JAXOJX010000033">
    <property type="protein sequence ID" value="MDZ5458686.1"/>
    <property type="molecule type" value="Genomic_DNA"/>
</dbReference>
<dbReference type="EC" id="3.-.-.-" evidence="4"/>
<dbReference type="InterPro" id="IPR050272">
    <property type="entry name" value="Isochorismatase-like_hydrls"/>
</dbReference>
<protein>
    <submittedName>
        <fullName evidence="4">Isochorismatase family cysteine hydrolase</fullName>
        <ecNumber evidence="4">3.-.-.-</ecNumber>
    </submittedName>
</protein>
<accession>A0ABU5IHR2</accession>
<dbReference type="InterPro" id="IPR036380">
    <property type="entry name" value="Isochorismatase-like_sf"/>
</dbReference>
<dbReference type="Proteomes" id="UP001293718">
    <property type="component" value="Unassembled WGS sequence"/>
</dbReference>
<name>A0ABU5IHR2_9BURK</name>
<comment type="caution">
    <text evidence="4">The sequence shown here is derived from an EMBL/GenBank/DDBJ whole genome shotgun (WGS) entry which is preliminary data.</text>
</comment>
<evidence type="ECO:0000313" key="4">
    <source>
        <dbReference type="EMBL" id="MDZ5458686.1"/>
    </source>
</evidence>
<evidence type="ECO:0000256" key="2">
    <source>
        <dbReference type="SAM" id="MobiDB-lite"/>
    </source>
</evidence>
<dbReference type="Gene3D" id="3.40.50.850">
    <property type="entry name" value="Isochorismatase-like"/>
    <property type="match status" value="1"/>
</dbReference>
<sequence>MDAKPPHRPDLAIGAGDNTLPRSRSVLLLVDFINPLQFPGADSMAPAALQAARCTAHLKQVLSQQGIPTIYANDNYGTWRSQFSDVLQYCQDLPGEAGEIARLLAPDEHDLTILKPRHSAFYATPLELLLTQMHTHELIVVGLSADMCVQVTAMDAYLRGYTVWAPCDCTAAESPERLRDARAYMERVFKTDVSHSTARRPAQNTDGASAAAHRLPQG</sequence>
<keyword evidence="5" id="KW-1185">Reference proteome</keyword>
<dbReference type="PANTHER" id="PTHR43540">
    <property type="entry name" value="PEROXYUREIDOACRYLATE/UREIDOACRYLATE AMIDOHYDROLASE-RELATED"/>
    <property type="match status" value="1"/>
</dbReference>
<feature type="region of interest" description="Disordered" evidence="2">
    <location>
        <begin position="192"/>
        <end position="218"/>
    </location>
</feature>
<evidence type="ECO:0000256" key="1">
    <source>
        <dbReference type="ARBA" id="ARBA00022801"/>
    </source>
</evidence>
<dbReference type="Pfam" id="PF00857">
    <property type="entry name" value="Isochorismatase"/>
    <property type="match status" value="1"/>
</dbReference>
<organism evidence="4 5">
    <name type="scientific">Azohydromonas lata</name>
    <dbReference type="NCBI Taxonomy" id="45677"/>
    <lineage>
        <taxon>Bacteria</taxon>
        <taxon>Pseudomonadati</taxon>
        <taxon>Pseudomonadota</taxon>
        <taxon>Betaproteobacteria</taxon>
        <taxon>Burkholderiales</taxon>
        <taxon>Sphaerotilaceae</taxon>
        <taxon>Azohydromonas</taxon>
    </lineage>
</organism>
<gene>
    <name evidence="4" type="ORF">SM757_19075</name>
</gene>
<feature type="domain" description="Isochorismatase-like" evidence="3">
    <location>
        <begin position="26"/>
        <end position="186"/>
    </location>
</feature>
<dbReference type="RefSeq" id="WP_322466705.1">
    <property type="nucleotide sequence ID" value="NZ_JAXOJX010000033.1"/>
</dbReference>
<dbReference type="SUPFAM" id="SSF52499">
    <property type="entry name" value="Isochorismatase-like hydrolases"/>
    <property type="match status" value="1"/>
</dbReference>
<keyword evidence="1 4" id="KW-0378">Hydrolase</keyword>
<evidence type="ECO:0000259" key="3">
    <source>
        <dbReference type="Pfam" id="PF00857"/>
    </source>
</evidence>